<dbReference type="Proteomes" id="UP000266861">
    <property type="component" value="Unassembled WGS sequence"/>
</dbReference>
<dbReference type="EMBL" id="PQFF01000127">
    <property type="protein sequence ID" value="RHZ80431.1"/>
    <property type="molecule type" value="Genomic_DNA"/>
</dbReference>
<proteinExistence type="predicted"/>
<evidence type="ECO:0000313" key="1">
    <source>
        <dbReference type="EMBL" id="RHZ80431.1"/>
    </source>
</evidence>
<name>A0A397IWV0_9GLOM</name>
<evidence type="ECO:0000313" key="2">
    <source>
        <dbReference type="Proteomes" id="UP000266861"/>
    </source>
</evidence>
<sequence>MLILFISIERVPRITLKSPIGEVELCTTYIDPLLWILIVVYSCDDTTFNLLVLRYATDNISIFRFDNFLNNKSITNYTFKIECTCTTKKCNECPIAKIGSFQCT</sequence>
<gene>
    <name evidence="1" type="ORF">Glove_136g139</name>
</gene>
<dbReference type="AlphaFoldDB" id="A0A397IWV0"/>
<comment type="caution">
    <text evidence="1">The sequence shown here is derived from an EMBL/GenBank/DDBJ whole genome shotgun (WGS) entry which is preliminary data.</text>
</comment>
<keyword evidence="2" id="KW-1185">Reference proteome</keyword>
<reference evidence="1 2" key="1">
    <citation type="submission" date="2018-08" db="EMBL/GenBank/DDBJ databases">
        <title>Genome and evolution of the arbuscular mycorrhizal fungus Diversispora epigaea (formerly Glomus versiforme) and its bacterial endosymbionts.</title>
        <authorList>
            <person name="Sun X."/>
            <person name="Fei Z."/>
            <person name="Harrison M."/>
        </authorList>
    </citation>
    <scope>NUCLEOTIDE SEQUENCE [LARGE SCALE GENOMIC DNA]</scope>
    <source>
        <strain evidence="1 2">IT104</strain>
    </source>
</reference>
<accession>A0A397IWV0</accession>
<protein>
    <submittedName>
        <fullName evidence="1">Uncharacterized protein</fullName>
    </submittedName>
</protein>
<dbReference type="OrthoDB" id="2225686at2759"/>
<organism evidence="1 2">
    <name type="scientific">Diversispora epigaea</name>
    <dbReference type="NCBI Taxonomy" id="1348612"/>
    <lineage>
        <taxon>Eukaryota</taxon>
        <taxon>Fungi</taxon>
        <taxon>Fungi incertae sedis</taxon>
        <taxon>Mucoromycota</taxon>
        <taxon>Glomeromycotina</taxon>
        <taxon>Glomeromycetes</taxon>
        <taxon>Diversisporales</taxon>
        <taxon>Diversisporaceae</taxon>
        <taxon>Diversispora</taxon>
    </lineage>
</organism>